<evidence type="ECO:0000313" key="3">
    <source>
        <dbReference type="Proteomes" id="UP000596660"/>
    </source>
</evidence>
<organism evidence="2 3">
    <name type="scientific">Chenopodium quinoa</name>
    <name type="common">Quinoa</name>
    <dbReference type="NCBI Taxonomy" id="63459"/>
    <lineage>
        <taxon>Eukaryota</taxon>
        <taxon>Viridiplantae</taxon>
        <taxon>Streptophyta</taxon>
        <taxon>Embryophyta</taxon>
        <taxon>Tracheophyta</taxon>
        <taxon>Spermatophyta</taxon>
        <taxon>Magnoliopsida</taxon>
        <taxon>eudicotyledons</taxon>
        <taxon>Gunneridae</taxon>
        <taxon>Pentapetalae</taxon>
        <taxon>Caryophyllales</taxon>
        <taxon>Chenopodiaceae</taxon>
        <taxon>Chenopodioideae</taxon>
        <taxon>Atripliceae</taxon>
        <taxon>Chenopodium</taxon>
    </lineage>
</organism>
<feature type="compositionally biased region" description="Polar residues" evidence="1">
    <location>
        <begin position="146"/>
        <end position="155"/>
    </location>
</feature>
<sequence length="292" mass="33736">MTKKNATKLGAIRGSGDEHQTHEPRMEEYERQRMENIKNNMSRIQELGLKEQAKSLMAQVQNNRGKHSKNKMKKVSGDDELYRPNQDMEHELDSTDEDLPIPHSNKRDKSNSIQWKIHKMKALTRKAVTTALAKRRQNVDLDSSHDGSSTPNHTLQEPVEMLRLEVEHLNHDKNDKENGKLSFIFNELEKVDSKKEVESVISTIIGNNNKKALIKEVEENHALEVQALQKDYEDKRKQDRREIANGLSSIISQLQQQNPQMSFDLSMFGSLFLDSQCDKDDNTTQMLRLQHP</sequence>
<feature type="region of interest" description="Disordered" evidence="1">
    <location>
        <begin position="60"/>
        <end position="110"/>
    </location>
</feature>
<dbReference type="AlphaFoldDB" id="A0A803N0J2"/>
<feature type="region of interest" description="Disordered" evidence="1">
    <location>
        <begin position="135"/>
        <end position="156"/>
    </location>
</feature>
<feature type="region of interest" description="Disordered" evidence="1">
    <location>
        <begin position="1"/>
        <end position="27"/>
    </location>
</feature>
<proteinExistence type="predicted"/>
<name>A0A803N0J2_CHEQI</name>
<dbReference type="Proteomes" id="UP000596660">
    <property type="component" value="Unplaced"/>
</dbReference>
<feature type="compositionally biased region" description="Basic and acidic residues" evidence="1">
    <location>
        <begin position="15"/>
        <end position="27"/>
    </location>
</feature>
<accession>A0A803N0J2</accession>
<evidence type="ECO:0000256" key="1">
    <source>
        <dbReference type="SAM" id="MobiDB-lite"/>
    </source>
</evidence>
<reference evidence="2" key="1">
    <citation type="journal article" date="2017" name="Nature">
        <title>The genome of Chenopodium quinoa.</title>
        <authorList>
            <person name="Jarvis D.E."/>
            <person name="Ho Y.S."/>
            <person name="Lightfoot D.J."/>
            <person name="Schmoeckel S.M."/>
            <person name="Li B."/>
            <person name="Borm T.J.A."/>
            <person name="Ohyanagi H."/>
            <person name="Mineta K."/>
            <person name="Michell C.T."/>
            <person name="Saber N."/>
            <person name="Kharbatia N.M."/>
            <person name="Rupper R.R."/>
            <person name="Sharp A.R."/>
            <person name="Dally N."/>
            <person name="Boughton B.A."/>
            <person name="Woo Y.H."/>
            <person name="Gao G."/>
            <person name="Schijlen E.G.W.M."/>
            <person name="Guo X."/>
            <person name="Momin A.A."/>
            <person name="Negrao S."/>
            <person name="Al-Babili S."/>
            <person name="Gehring C."/>
            <person name="Roessner U."/>
            <person name="Jung C."/>
            <person name="Murphy K."/>
            <person name="Arold S.T."/>
            <person name="Gojobori T."/>
            <person name="van der Linden C.G."/>
            <person name="van Loo E.N."/>
            <person name="Jellen E.N."/>
            <person name="Maughan P.J."/>
            <person name="Tester M."/>
        </authorList>
    </citation>
    <scope>NUCLEOTIDE SEQUENCE [LARGE SCALE GENOMIC DNA]</scope>
    <source>
        <strain evidence="2">cv. PI 614886</strain>
    </source>
</reference>
<dbReference type="EnsemblPlants" id="AUR62038476-RA">
    <property type="protein sequence ID" value="AUR62038476-RA:cds"/>
    <property type="gene ID" value="AUR62038476"/>
</dbReference>
<reference evidence="2" key="2">
    <citation type="submission" date="2021-03" db="UniProtKB">
        <authorList>
            <consortium name="EnsemblPlants"/>
        </authorList>
    </citation>
    <scope>IDENTIFICATION</scope>
</reference>
<feature type="compositionally biased region" description="Basic and acidic residues" evidence="1">
    <location>
        <begin position="75"/>
        <end position="93"/>
    </location>
</feature>
<dbReference type="Gramene" id="AUR62038476-RA">
    <property type="protein sequence ID" value="AUR62038476-RA:cds"/>
    <property type="gene ID" value="AUR62038476"/>
</dbReference>
<keyword evidence="3" id="KW-1185">Reference proteome</keyword>
<protein>
    <submittedName>
        <fullName evidence="2">Uncharacterized protein</fullName>
    </submittedName>
</protein>
<evidence type="ECO:0000313" key="2">
    <source>
        <dbReference type="EnsemblPlants" id="AUR62038476-RA:cds"/>
    </source>
</evidence>
<feature type="compositionally biased region" description="Basic residues" evidence="1">
    <location>
        <begin position="64"/>
        <end position="74"/>
    </location>
</feature>